<comment type="caution">
    <text evidence="1">The sequence shown here is derived from an EMBL/GenBank/DDBJ whole genome shotgun (WGS) entry which is preliminary data.</text>
</comment>
<evidence type="ECO:0000313" key="1">
    <source>
        <dbReference type="EMBL" id="MFB9106553.1"/>
    </source>
</evidence>
<proteinExistence type="predicted"/>
<organism evidence="1 2">
    <name type="scientific">Algibacter miyuki</name>
    <dbReference type="NCBI Taxonomy" id="1306933"/>
    <lineage>
        <taxon>Bacteria</taxon>
        <taxon>Pseudomonadati</taxon>
        <taxon>Bacteroidota</taxon>
        <taxon>Flavobacteriia</taxon>
        <taxon>Flavobacteriales</taxon>
        <taxon>Flavobacteriaceae</taxon>
        <taxon>Algibacter</taxon>
    </lineage>
</organism>
<protein>
    <submittedName>
        <fullName evidence="1">Uncharacterized protein</fullName>
    </submittedName>
</protein>
<keyword evidence="2" id="KW-1185">Reference proteome</keyword>
<reference evidence="1 2" key="1">
    <citation type="submission" date="2024-09" db="EMBL/GenBank/DDBJ databases">
        <authorList>
            <person name="Sun Q."/>
            <person name="Mori K."/>
        </authorList>
    </citation>
    <scope>NUCLEOTIDE SEQUENCE [LARGE SCALE GENOMIC DNA]</scope>
    <source>
        <strain evidence="1 2">CECT 8300</strain>
    </source>
</reference>
<sequence>MAQTTFKNLSVLKTEQKKLKQKLGLKYNDTVKIFIDILSKVMVANSINEFEALKLIKDTLSIYKNPGAPECFSAALIEITEAKNFSELKK</sequence>
<dbReference type="Proteomes" id="UP001589590">
    <property type="component" value="Unassembled WGS sequence"/>
</dbReference>
<dbReference type="EMBL" id="JBHMFA010000017">
    <property type="protein sequence ID" value="MFB9106553.1"/>
    <property type="molecule type" value="Genomic_DNA"/>
</dbReference>
<gene>
    <name evidence="1" type="ORF">ACFFU1_16715</name>
</gene>
<name>A0ABV5H3V2_9FLAO</name>
<accession>A0ABV5H3V2</accession>
<dbReference type="RefSeq" id="WP_290270623.1">
    <property type="nucleotide sequence ID" value="NZ_JAUFQP010000010.1"/>
</dbReference>
<evidence type="ECO:0000313" key="2">
    <source>
        <dbReference type="Proteomes" id="UP001589590"/>
    </source>
</evidence>